<evidence type="ECO:0000313" key="2">
    <source>
        <dbReference type="EMBL" id="SUQ12994.1"/>
    </source>
</evidence>
<feature type="domain" description="Polymerase/histidinol phosphatase N-terminal" evidence="1">
    <location>
        <begin position="19"/>
        <end position="93"/>
    </location>
</feature>
<dbReference type="PANTHER" id="PTHR36928">
    <property type="entry name" value="PHOSPHATASE YCDX-RELATED"/>
    <property type="match status" value="1"/>
</dbReference>
<gene>
    <name evidence="2" type="ORF">SAMN05216529_102211</name>
</gene>
<evidence type="ECO:0000259" key="1">
    <source>
        <dbReference type="SMART" id="SM00481"/>
    </source>
</evidence>
<dbReference type="Proteomes" id="UP000254051">
    <property type="component" value="Unassembled WGS sequence"/>
</dbReference>
<dbReference type="OrthoDB" id="9808747at2"/>
<dbReference type="GO" id="GO:0008270">
    <property type="term" value="F:zinc ion binding"/>
    <property type="evidence" value="ECO:0007669"/>
    <property type="project" value="TreeGrafter"/>
</dbReference>
<proteinExistence type="predicted"/>
<accession>A0A316A2G5</accession>
<dbReference type="InterPro" id="IPR003141">
    <property type="entry name" value="Pol/His_phosphatase_N"/>
</dbReference>
<dbReference type="RefSeq" id="WP_109708998.1">
    <property type="nucleotide sequence ID" value="NZ_QGDS01000002.1"/>
</dbReference>
<dbReference type="InterPro" id="IPR016195">
    <property type="entry name" value="Pol/histidinol_Pase-like"/>
</dbReference>
<keyword evidence="2" id="KW-0378">Hydrolase</keyword>
<name>A0A316A2G5_9FIRM</name>
<dbReference type="GO" id="GO:0042578">
    <property type="term" value="F:phosphoric ester hydrolase activity"/>
    <property type="evidence" value="ECO:0007669"/>
    <property type="project" value="TreeGrafter"/>
</dbReference>
<dbReference type="Pfam" id="PF02811">
    <property type="entry name" value="PHP"/>
    <property type="match status" value="1"/>
</dbReference>
<dbReference type="Gene3D" id="3.20.20.140">
    <property type="entry name" value="Metal-dependent hydrolases"/>
    <property type="match status" value="1"/>
</dbReference>
<reference evidence="3" key="1">
    <citation type="submission" date="2017-07" db="EMBL/GenBank/DDBJ databases">
        <authorList>
            <person name="Varghese N."/>
            <person name="Submissions S."/>
        </authorList>
    </citation>
    <scope>NUCLEOTIDE SEQUENCE [LARGE SCALE GENOMIC DNA]</scope>
    <source>
        <strain evidence="3">NLAE-zl-C134</strain>
    </source>
</reference>
<protein>
    <submittedName>
        <fullName evidence="2">Putative hydrolase</fullName>
    </submittedName>
</protein>
<organism evidence="2 3">
    <name type="scientific">Faecalicatena contorta</name>
    <dbReference type="NCBI Taxonomy" id="39482"/>
    <lineage>
        <taxon>Bacteria</taxon>
        <taxon>Bacillati</taxon>
        <taxon>Bacillota</taxon>
        <taxon>Clostridia</taxon>
        <taxon>Lachnospirales</taxon>
        <taxon>Lachnospiraceae</taxon>
        <taxon>Faecalicatena</taxon>
    </lineage>
</organism>
<keyword evidence="3" id="KW-1185">Reference proteome</keyword>
<dbReference type="AlphaFoldDB" id="A0A316A2G5"/>
<dbReference type="SUPFAM" id="SSF89550">
    <property type="entry name" value="PHP domain-like"/>
    <property type="match status" value="1"/>
</dbReference>
<dbReference type="EMBL" id="UHJJ01000002">
    <property type="protein sequence ID" value="SUQ12994.1"/>
    <property type="molecule type" value="Genomic_DNA"/>
</dbReference>
<evidence type="ECO:0000313" key="3">
    <source>
        <dbReference type="Proteomes" id="UP000254051"/>
    </source>
</evidence>
<dbReference type="GO" id="GO:0005829">
    <property type="term" value="C:cytosol"/>
    <property type="evidence" value="ECO:0007669"/>
    <property type="project" value="TreeGrafter"/>
</dbReference>
<sequence>MAGKKNKSKGVADKYPFLLDIHTHTCASGHAYGTIREMARAARKKGLELLGISEHGPGIPGTCDPIYFMNLSVIPKRLYGVEIVHGCEINVLNDGTLSLEQKYIDKLDYAIVGIHKQCYQDVGVSKNTENLISCMKNEKVCFVSHPDDDHTVLDYEKLVLAAKKYHVALEVNNSSLLKQDKRLNCVENYKTMLRLCQDYHVPIIVNSDAHDPSYVGRFTEARKLLKQIEFEKELIINTNVKKFKAFIKISGS</sequence>
<dbReference type="InterPro" id="IPR050243">
    <property type="entry name" value="PHP_phosphatase"/>
</dbReference>
<dbReference type="CDD" id="cd07437">
    <property type="entry name" value="PHP_HisPPase_Ycdx_like"/>
    <property type="match status" value="1"/>
</dbReference>
<dbReference type="InterPro" id="IPR004013">
    <property type="entry name" value="PHP_dom"/>
</dbReference>
<dbReference type="SMART" id="SM00481">
    <property type="entry name" value="POLIIIAc"/>
    <property type="match status" value="1"/>
</dbReference>
<dbReference type="PANTHER" id="PTHR36928:SF1">
    <property type="entry name" value="PHOSPHATASE YCDX-RELATED"/>
    <property type="match status" value="1"/>
</dbReference>